<proteinExistence type="predicted"/>
<feature type="domain" description="Calcineurin-like phosphoesterase" evidence="1">
    <location>
        <begin position="79"/>
        <end position="341"/>
    </location>
</feature>
<sequence>MSSFYFHQTHRILFLGLICNKFYKHPKAATIVFKETPGKQILLIKLLVLSCVFLLLQNITFNYFESMASTSEREKPHITFGIIADVQYADCDDGTDFSKTRERFYRNALNLLKNAINDWKRSDDPVAFVLQLGDLIDGKNNIGGETSSKKALSTALNPFNSLHIPVYHVIGNHELYNLNRSFYLTSALNSSLSLSIETSKSNLYYTFLPHPKLRIVALDTYEVSLLGYRDNPEDENYKTAQLWFQQNNKNEDINDVSGLDGLSKRWAAYNGGVSERQLLWLSQVLQKAQSKEENVIIITHIAIQCEDRDYAICLAWNYDEIMNIIRQYPCVIGVFAGHEHAGWDFLDEHGIQHITFQGVIETRPGGNAYATARLWDERLTVTGVGRVPSFNIRLRFPI</sequence>
<dbReference type="AlphaFoldDB" id="A0A2C9JGV0"/>
<dbReference type="PANTHER" id="PTHR16509:SF1">
    <property type="entry name" value="MANGANESE-DEPENDENT ADP-RIBOSE_CDP-ALCOHOL DIPHOSPHATASE"/>
    <property type="match status" value="1"/>
</dbReference>
<dbReference type="InterPro" id="IPR004843">
    <property type="entry name" value="Calcineurin-like_PHP"/>
</dbReference>
<dbReference type="OrthoDB" id="9675250at2759"/>
<dbReference type="Gene3D" id="3.60.21.10">
    <property type="match status" value="1"/>
</dbReference>
<protein>
    <recommendedName>
        <fullName evidence="1">Calcineurin-like phosphoesterase domain-containing protein</fullName>
    </recommendedName>
</protein>
<dbReference type="GO" id="GO:0047631">
    <property type="term" value="F:ADP-ribose diphosphatase activity"/>
    <property type="evidence" value="ECO:0007669"/>
    <property type="project" value="TreeGrafter"/>
</dbReference>
<evidence type="ECO:0000313" key="3">
    <source>
        <dbReference type="Proteomes" id="UP000076420"/>
    </source>
</evidence>
<dbReference type="EnsemblMetazoa" id="BGLB002364-RB">
    <property type="protein sequence ID" value="BGLB002364-PB"/>
    <property type="gene ID" value="BGLB002364"/>
</dbReference>
<accession>A0A2C9JGV0</accession>
<dbReference type="PANTHER" id="PTHR16509">
    <property type="match status" value="1"/>
</dbReference>
<dbReference type="SUPFAM" id="SSF56300">
    <property type="entry name" value="Metallo-dependent phosphatases"/>
    <property type="match status" value="1"/>
</dbReference>
<dbReference type="VEuPathDB" id="VectorBase:BGLAX_046211"/>
<dbReference type="GO" id="GO:0030145">
    <property type="term" value="F:manganese ion binding"/>
    <property type="evidence" value="ECO:0007669"/>
    <property type="project" value="TreeGrafter"/>
</dbReference>
<dbReference type="STRING" id="6526.A0A2C9JGV0"/>
<evidence type="ECO:0000259" key="1">
    <source>
        <dbReference type="Pfam" id="PF00149"/>
    </source>
</evidence>
<dbReference type="GO" id="GO:0047734">
    <property type="term" value="F:CDP-glycerol diphosphatase activity"/>
    <property type="evidence" value="ECO:0007669"/>
    <property type="project" value="TreeGrafter"/>
</dbReference>
<gene>
    <name evidence="2" type="primary">106056255</name>
</gene>
<name>A0A2C9JGV0_BIOGL</name>
<dbReference type="RefSeq" id="XP_013068345.2">
    <property type="nucleotide sequence ID" value="XM_013212891.2"/>
</dbReference>
<dbReference type="VEuPathDB" id="VectorBase:BGLB002364"/>
<organism evidence="2 3">
    <name type="scientific">Biomphalaria glabrata</name>
    <name type="common">Bloodfluke planorb</name>
    <name type="synonym">Freshwater snail</name>
    <dbReference type="NCBI Taxonomy" id="6526"/>
    <lineage>
        <taxon>Eukaryota</taxon>
        <taxon>Metazoa</taxon>
        <taxon>Spiralia</taxon>
        <taxon>Lophotrochozoa</taxon>
        <taxon>Mollusca</taxon>
        <taxon>Gastropoda</taxon>
        <taxon>Heterobranchia</taxon>
        <taxon>Euthyneura</taxon>
        <taxon>Panpulmonata</taxon>
        <taxon>Hygrophila</taxon>
        <taxon>Lymnaeoidea</taxon>
        <taxon>Planorbidae</taxon>
        <taxon>Biomphalaria</taxon>
    </lineage>
</organism>
<dbReference type="GO" id="GO:0008663">
    <property type="term" value="F:2',3'-cyclic-nucleotide 2'-phosphodiesterase activity"/>
    <property type="evidence" value="ECO:0007669"/>
    <property type="project" value="TreeGrafter"/>
</dbReference>
<dbReference type="Proteomes" id="UP000076420">
    <property type="component" value="Unassembled WGS sequence"/>
</dbReference>
<dbReference type="InterPro" id="IPR029052">
    <property type="entry name" value="Metallo-depent_PP-like"/>
</dbReference>
<reference evidence="2" key="1">
    <citation type="submission" date="2020-05" db="UniProtKB">
        <authorList>
            <consortium name="EnsemblMetazoa"/>
        </authorList>
    </citation>
    <scope>IDENTIFICATION</scope>
    <source>
        <strain evidence="2">BB02</strain>
    </source>
</reference>
<dbReference type="KEGG" id="bgt:106056255"/>
<evidence type="ECO:0000313" key="2">
    <source>
        <dbReference type="EnsemblMetazoa" id="BGLB002364-PB"/>
    </source>
</evidence>
<dbReference type="Pfam" id="PF00149">
    <property type="entry name" value="Metallophos"/>
    <property type="match status" value="1"/>
</dbReference>